<keyword evidence="2" id="KW-0472">Membrane</keyword>
<feature type="domain" description="Cell envelope-related transcriptional attenuator" evidence="3">
    <location>
        <begin position="107"/>
        <end position="263"/>
    </location>
</feature>
<comment type="similarity">
    <text evidence="1">Belongs to the LytR/CpsA/Psr (LCP) family.</text>
</comment>
<organism evidence="4">
    <name type="scientific">uncultured bacterium</name>
    <name type="common">gcode 4</name>
    <dbReference type="NCBI Taxonomy" id="1234023"/>
    <lineage>
        <taxon>Bacteria</taxon>
        <taxon>environmental samples</taxon>
    </lineage>
</organism>
<dbReference type="InterPro" id="IPR050922">
    <property type="entry name" value="LytR/CpsA/Psr_CW_biosynth"/>
</dbReference>
<dbReference type="EMBL" id="AMFJ01021656">
    <property type="protein sequence ID" value="EKD65986.1"/>
    <property type="molecule type" value="Genomic_DNA"/>
</dbReference>
<gene>
    <name evidence="4" type="ORF">ACD_49C00070G0010</name>
</gene>
<dbReference type="PANTHER" id="PTHR33392">
    <property type="entry name" value="POLYISOPRENYL-TEICHOIC ACID--PEPTIDOGLYCAN TEICHOIC ACID TRANSFERASE TAGU"/>
    <property type="match status" value="1"/>
</dbReference>
<sequence length="484" mass="56601">MSFKKSKIKKEELGEVIMDKVQELRNNYFNAKKKNIVSGILLGVFWIFIIWALALFTYSKISDFKIDFSFMNLLNIWGFSSIDPTKDKINVLLTGIWWGSHEWTDLTDTIILASISPNKKTVSMLSIPRDLYVSYPTGWAWRVNELYTRWLKKESEKNAMNYLKEKVEEITWEKIDYYANIDFDGFTKFVDLLDGIEVNVPKDLEDREYPDGNWWYEVFSIKKWVQTLDGKTALKYARSRHSTSDFDRSLRQQLVIKAIKEKLFDLKYISSPSKLKALFYTLSSNIKTDLTLKEIISLAGIAKGIPTENIFSFNLNTSCFDWDCNIWGFLYYGDRNAFGGASVVLPEWATASSVSSYKDINKFGNLVFNYPEIFVEKNEIVFVNTTKVGWLASKFASNLKRYWFNIPDKDSIFSTKDKFEKTKINYIWDSENKIWVSPESKTLEALSQFIFTTQEKVVDFSYTKNPNTKIEIILWSDYRLFLNN</sequence>
<keyword evidence="2" id="KW-0812">Transmembrane</keyword>
<dbReference type="Gene3D" id="3.40.630.190">
    <property type="entry name" value="LCP protein"/>
    <property type="match status" value="1"/>
</dbReference>
<evidence type="ECO:0000259" key="3">
    <source>
        <dbReference type="Pfam" id="PF03816"/>
    </source>
</evidence>
<dbReference type="NCBIfam" id="TIGR00350">
    <property type="entry name" value="lytR_cpsA_psr"/>
    <property type="match status" value="1"/>
</dbReference>
<evidence type="ECO:0000256" key="2">
    <source>
        <dbReference type="SAM" id="Phobius"/>
    </source>
</evidence>
<dbReference type="PANTHER" id="PTHR33392:SF6">
    <property type="entry name" value="POLYISOPRENYL-TEICHOIC ACID--PEPTIDOGLYCAN TEICHOIC ACID TRANSFERASE TAGU"/>
    <property type="match status" value="1"/>
</dbReference>
<accession>K2AWA4</accession>
<protein>
    <submittedName>
        <fullName evidence="4">Putative transcription regulator</fullName>
    </submittedName>
</protein>
<proteinExistence type="inferred from homology"/>
<comment type="caution">
    <text evidence="4">The sequence shown here is derived from an EMBL/GenBank/DDBJ whole genome shotgun (WGS) entry which is preliminary data.</text>
</comment>
<reference evidence="4" key="1">
    <citation type="journal article" date="2012" name="Science">
        <title>Fermentation, hydrogen, and sulfur metabolism in multiple uncultivated bacterial phyla.</title>
        <authorList>
            <person name="Wrighton K.C."/>
            <person name="Thomas B.C."/>
            <person name="Sharon I."/>
            <person name="Miller C.S."/>
            <person name="Castelle C.J."/>
            <person name="VerBerkmoes N.C."/>
            <person name="Wilkins M.J."/>
            <person name="Hettich R.L."/>
            <person name="Lipton M.S."/>
            <person name="Williams K.H."/>
            <person name="Long P.E."/>
            <person name="Banfield J.F."/>
        </authorList>
    </citation>
    <scope>NUCLEOTIDE SEQUENCE [LARGE SCALE GENOMIC DNA]</scope>
</reference>
<evidence type="ECO:0000256" key="1">
    <source>
        <dbReference type="ARBA" id="ARBA00006068"/>
    </source>
</evidence>
<dbReference type="AlphaFoldDB" id="K2AWA4"/>
<evidence type="ECO:0000313" key="4">
    <source>
        <dbReference type="EMBL" id="EKD65986.1"/>
    </source>
</evidence>
<dbReference type="InterPro" id="IPR004474">
    <property type="entry name" value="LytR_CpsA_psr"/>
</dbReference>
<keyword evidence="2" id="KW-1133">Transmembrane helix</keyword>
<name>K2AWA4_9BACT</name>
<dbReference type="Pfam" id="PF03816">
    <property type="entry name" value="LytR_cpsA_psr"/>
    <property type="match status" value="1"/>
</dbReference>
<feature type="transmembrane region" description="Helical" evidence="2">
    <location>
        <begin position="36"/>
        <end position="58"/>
    </location>
</feature>